<name>A0A9J6GBT4_HAELO</name>
<evidence type="ECO:0008006" key="3">
    <source>
        <dbReference type="Google" id="ProtNLM"/>
    </source>
</evidence>
<reference evidence="1 2" key="1">
    <citation type="journal article" date="2020" name="Cell">
        <title>Large-Scale Comparative Analyses of Tick Genomes Elucidate Their Genetic Diversity and Vector Capacities.</title>
        <authorList>
            <consortium name="Tick Genome and Microbiome Consortium (TIGMIC)"/>
            <person name="Jia N."/>
            <person name="Wang J."/>
            <person name="Shi W."/>
            <person name="Du L."/>
            <person name="Sun Y."/>
            <person name="Zhan W."/>
            <person name="Jiang J.F."/>
            <person name="Wang Q."/>
            <person name="Zhang B."/>
            <person name="Ji P."/>
            <person name="Bell-Sakyi L."/>
            <person name="Cui X.M."/>
            <person name="Yuan T.T."/>
            <person name="Jiang B.G."/>
            <person name="Yang W.F."/>
            <person name="Lam T.T."/>
            <person name="Chang Q.C."/>
            <person name="Ding S.J."/>
            <person name="Wang X.J."/>
            <person name="Zhu J.G."/>
            <person name="Ruan X.D."/>
            <person name="Zhao L."/>
            <person name="Wei J.T."/>
            <person name="Ye R.Z."/>
            <person name="Que T.C."/>
            <person name="Du C.H."/>
            <person name="Zhou Y.H."/>
            <person name="Cheng J.X."/>
            <person name="Dai P.F."/>
            <person name="Guo W.B."/>
            <person name="Han X.H."/>
            <person name="Huang E.J."/>
            <person name="Li L.F."/>
            <person name="Wei W."/>
            <person name="Gao Y.C."/>
            <person name="Liu J.Z."/>
            <person name="Shao H.Z."/>
            <person name="Wang X."/>
            <person name="Wang C.C."/>
            <person name="Yang T.C."/>
            <person name="Huo Q.B."/>
            <person name="Li W."/>
            <person name="Chen H.Y."/>
            <person name="Chen S.E."/>
            <person name="Zhou L.G."/>
            <person name="Ni X.B."/>
            <person name="Tian J.H."/>
            <person name="Sheng Y."/>
            <person name="Liu T."/>
            <person name="Pan Y.S."/>
            <person name="Xia L.Y."/>
            <person name="Li J."/>
            <person name="Zhao F."/>
            <person name="Cao W.C."/>
        </authorList>
    </citation>
    <scope>NUCLEOTIDE SEQUENCE [LARGE SCALE GENOMIC DNA]</scope>
    <source>
        <strain evidence="1">HaeL-2018</strain>
    </source>
</reference>
<proteinExistence type="predicted"/>
<keyword evidence="2" id="KW-1185">Reference proteome</keyword>
<evidence type="ECO:0000313" key="1">
    <source>
        <dbReference type="EMBL" id="KAH9371864.1"/>
    </source>
</evidence>
<dbReference type="AlphaFoldDB" id="A0A9J6GBT4"/>
<sequence>MKESIDQNGVVKFQNAAGLTAKGFIELFSLFLKSTFAKWNKSVYLQTSGVRVRSCVSPLLSDLFLGRVDRILAPLQQSLNNVRIFCFVDDYLVFNGPFSINPVFLPQ</sequence>
<dbReference type="VEuPathDB" id="VectorBase:HLOH_061665"/>
<accession>A0A9J6GBT4</accession>
<dbReference type="EMBL" id="JABSTR010000005">
    <property type="protein sequence ID" value="KAH9371864.1"/>
    <property type="molecule type" value="Genomic_DNA"/>
</dbReference>
<protein>
    <recommendedName>
        <fullName evidence="3">Reverse transcriptase domain-containing protein</fullName>
    </recommendedName>
</protein>
<dbReference type="Proteomes" id="UP000821853">
    <property type="component" value="Chromosome 3"/>
</dbReference>
<organism evidence="1 2">
    <name type="scientific">Haemaphysalis longicornis</name>
    <name type="common">Bush tick</name>
    <dbReference type="NCBI Taxonomy" id="44386"/>
    <lineage>
        <taxon>Eukaryota</taxon>
        <taxon>Metazoa</taxon>
        <taxon>Ecdysozoa</taxon>
        <taxon>Arthropoda</taxon>
        <taxon>Chelicerata</taxon>
        <taxon>Arachnida</taxon>
        <taxon>Acari</taxon>
        <taxon>Parasitiformes</taxon>
        <taxon>Ixodida</taxon>
        <taxon>Ixodoidea</taxon>
        <taxon>Ixodidae</taxon>
        <taxon>Haemaphysalinae</taxon>
        <taxon>Haemaphysalis</taxon>
    </lineage>
</organism>
<evidence type="ECO:0000313" key="2">
    <source>
        <dbReference type="Proteomes" id="UP000821853"/>
    </source>
</evidence>
<gene>
    <name evidence="1" type="ORF">HPB48_008713</name>
</gene>
<comment type="caution">
    <text evidence="1">The sequence shown here is derived from an EMBL/GenBank/DDBJ whole genome shotgun (WGS) entry which is preliminary data.</text>
</comment>